<feature type="compositionally biased region" description="Basic and acidic residues" evidence="1">
    <location>
        <begin position="124"/>
        <end position="143"/>
    </location>
</feature>
<keyword evidence="4" id="KW-1185">Reference proteome</keyword>
<feature type="compositionally biased region" description="Low complexity" evidence="1">
    <location>
        <begin position="854"/>
        <end position="877"/>
    </location>
</feature>
<dbReference type="OMA" id="QATHAEH"/>
<feature type="compositionally biased region" description="Polar residues" evidence="1">
    <location>
        <begin position="817"/>
        <end position="828"/>
    </location>
</feature>
<feature type="compositionally biased region" description="Low complexity" evidence="1">
    <location>
        <begin position="900"/>
        <end position="911"/>
    </location>
</feature>
<dbReference type="EMBL" id="DF237352">
    <property type="protein sequence ID" value="GAQ88131.1"/>
    <property type="molecule type" value="Genomic_DNA"/>
</dbReference>
<name>A0A1Y1IGE5_KLENI</name>
<dbReference type="InterPro" id="IPR056142">
    <property type="entry name" value="DUF7725"/>
</dbReference>
<evidence type="ECO:0000256" key="1">
    <source>
        <dbReference type="SAM" id="MobiDB-lite"/>
    </source>
</evidence>
<feature type="compositionally biased region" description="Pro residues" evidence="1">
    <location>
        <begin position="472"/>
        <end position="485"/>
    </location>
</feature>
<protein>
    <recommendedName>
        <fullName evidence="2">DUF7725 domain-containing protein</fullName>
    </recommendedName>
</protein>
<feature type="compositionally biased region" description="Polar residues" evidence="1">
    <location>
        <begin position="67"/>
        <end position="85"/>
    </location>
</feature>
<feature type="region of interest" description="Disordered" evidence="1">
    <location>
        <begin position="270"/>
        <end position="295"/>
    </location>
</feature>
<feature type="compositionally biased region" description="Low complexity" evidence="1">
    <location>
        <begin position="32"/>
        <end position="54"/>
    </location>
</feature>
<evidence type="ECO:0000313" key="3">
    <source>
        <dbReference type="EMBL" id="GAQ88131.1"/>
    </source>
</evidence>
<dbReference type="AlphaFoldDB" id="A0A1Y1IGE5"/>
<feature type="compositionally biased region" description="Basic and acidic residues" evidence="1">
    <location>
        <begin position="271"/>
        <end position="283"/>
    </location>
</feature>
<feature type="compositionally biased region" description="Polar residues" evidence="1">
    <location>
        <begin position="512"/>
        <end position="526"/>
    </location>
</feature>
<dbReference type="STRING" id="105231.A0A1Y1IGE5"/>
<gene>
    <name evidence="3" type="ORF">KFL_004030010</name>
</gene>
<feature type="region of interest" description="Disordered" evidence="1">
    <location>
        <begin position="424"/>
        <end position="608"/>
    </location>
</feature>
<feature type="compositionally biased region" description="Low complexity" evidence="1">
    <location>
        <begin position="779"/>
        <end position="792"/>
    </location>
</feature>
<organism evidence="3 4">
    <name type="scientific">Klebsormidium nitens</name>
    <name type="common">Green alga</name>
    <name type="synonym">Ulothrix nitens</name>
    <dbReference type="NCBI Taxonomy" id="105231"/>
    <lineage>
        <taxon>Eukaryota</taxon>
        <taxon>Viridiplantae</taxon>
        <taxon>Streptophyta</taxon>
        <taxon>Klebsormidiophyceae</taxon>
        <taxon>Klebsormidiales</taxon>
        <taxon>Klebsormidiaceae</taxon>
        <taxon>Klebsormidium</taxon>
    </lineage>
</organism>
<feature type="compositionally biased region" description="Low complexity" evidence="1">
    <location>
        <begin position="486"/>
        <end position="498"/>
    </location>
</feature>
<feature type="compositionally biased region" description="Polar residues" evidence="1">
    <location>
        <begin position="1"/>
        <end position="28"/>
    </location>
</feature>
<feature type="domain" description="DUF7725" evidence="2">
    <location>
        <begin position="612"/>
        <end position="683"/>
    </location>
</feature>
<sequence length="930" mass="100598">MEPGSQAQPQRLPFNQQRRNQAQWQVVGQPNRGQVSGRQRQGQGPPNQSENQSQPPNPTPSQHEHQSQNQHVNQPHNQLPHQSQGPDRPNHNRSFRKRDTRERSHRFGAPVSQPGSSQSSDSEVVDRPGMRQHGLREAEREHLGTNAGRVPAHIEASKPEPAPKVELSVSDEQQLQEYTKQRDELNRNIEQLRAKLADRAEVAALRKQLEQLQAQFAEEQKLRKNLEGAYQESQKVQQKMQADTREVETQANQLRGQLRERDAHIQQLGDELNRKDQQLRDNQEQSDEANWRNNSALRDQENQIRVLTKEKEEALAEANARHVIIERHTNSIAGLERQLQEHVQKLEEKDEQLQAAQDSAWAKDEQLRDAEAAWKAQMDQMSLFHQRQGQHLQEAAHRAWHEKTVAQRQLEDFQQYHEKVVRQMQEQLASATRAPAGAAKPEPSHKGLPNGVPPPGAAAPSSGTRGPAEATPAPPILPPGVPPSILPSAHPLPAAPLAQGSRAVQPMHPASKPQSSQPVHPPNLQTDPPPPGQHQQGLQRRAVEPQPAPVSANPPANPPPPQNPVQFPPRQPEPYRPPTESAKPPAQGDPPVSAQTQMPQNARPGQEHRGKMLDEEGLLACFAELIPGKAEDAIAINTVLANKLTPRIAPHVWRTYRKEHGTLREFLAAHPQSFRVTPDDKVYLTPEAQQKRGTPPSSGNPAQSTASNSPTPQEASRAAAQNAPAGSVSESTAKGGSPPQVAVTPIATNAAAQKQRQRQQQNGPRSDSGGSNGRPAEPPAAANGKPAGGKANVSNRGNGHVAGNRPQGNGRVPAASNGENVSGGQNVGSVPAGNAKSGPRTDVQNVPRQGPLHVVNGNGPSVNGPSANGGSVNGGNAYVQQGSMSGGPARVVGSNRQIGSKSPSSAQPSKPLYVPKGATAPAKESEIAKP</sequence>
<feature type="compositionally biased region" description="Polar residues" evidence="1">
    <location>
        <begin position="687"/>
        <end position="714"/>
    </location>
</feature>
<proteinExistence type="predicted"/>
<feature type="compositionally biased region" description="Low complexity" evidence="1">
    <location>
        <begin position="750"/>
        <end position="761"/>
    </location>
</feature>
<feature type="compositionally biased region" description="Low complexity" evidence="1">
    <location>
        <begin position="110"/>
        <end position="122"/>
    </location>
</feature>
<reference evidence="3 4" key="1">
    <citation type="journal article" date="2014" name="Nat. Commun.">
        <title>Klebsormidium flaccidum genome reveals primary factors for plant terrestrial adaptation.</title>
        <authorList>
            <person name="Hori K."/>
            <person name="Maruyama F."/>
            <person name="Fujisawa T."/>
            <person name="Togashi T."/>
            <person name="Yamamoto N."/>
            <person name="Seo M."/>
            <person name="Sato S."/>
            <person name="Yamada T."/>
            <person name="Mori H."/>
            <person name="Tajima N."/>
            <person name="Moriyama T."/>
            <person name="Ikeuchi M."/>
            <person name="Watanabe M."/>
            <person name="Wada H."/>
            <person name="Kobayashi K."/>
            <person name="Saito M."/>
            <person name="Masuda T."/>
            <person name="Sasaki-Sekimoto Y."/>
            <person name="Mashiguchi K."/>
            <person name="Awai K."/>
            <person name="Shimojima M."/>
            <person name="Masuda S."/>
            <person name="Iwai M."/>
            <person name="Nobusawa T."/>
            <person name="Narise T."/>
            <person name="Kondo S."/>
            <person name="Saito H."/>
            <person name="Sato R."/>
            <person name="Murakawa M."/>
            <person name="Ihara Y."/>
            <person name="Oshima-Yamada Y."/>
            <person name="Ohtaka K."/>
            <person name="Satoh M."/>
            <person name="Sonobe K."/>
            <person name="Ishii M."/>
            <person name="Ohtani R."/>
            <person name="Kanamori-Sato M."/>
            <person name="Honoki R."/>
            <person name="Miyazaki D."/>
            <person name="Mochizuki H."/>
            <person name="Umetsu J."/>
            <person name="Higashi K."/>
            <person name="Shibata D."/>
            <person name="Kamiya Y."/>
            <person name="Sato N."/>
            <person name="Nakamura Y."/>
            <person name="Tabata S."/>
            <person name="Ida S."/>
            <person name="Kurokawa K."/>
            <person name="Ohta H."/>
        </authorList>
    </citation>
    <scope>NUCLEOTIDE SEQUENCE [LARGE SCALE GENOMIC DNA]</scope>
    <source>
        <strain evidence="3 4">NIES-2285</strain>
    </source>
</reference>
<dbReference type="PANTHER" id="PTHR35766">
    <property type="entry name" value="OS08G0543600 PROTEIN"/>
    <property type="match status" value="1"/>
</dbReference>
<evidence type="ECO:0000259" key="2">
    <source>
        <dbReference type="Pfam" id="PF24851"/>
    </source>
</evidence>
<feature type="region of interest" description="Disordered" evidence="1">
    <location>
        <begin position="1"/>
        <end position="180"/>
    </location>
</feature>
<evidence type="ECO:0000313" key="4">
    <source>
        <dbReference type="Proteomes" id="UP000054558"/>
    </source>
</evidence>
<feature type="compositionally biased region" description="Pro residues" evidence="1">
    <location>
        <begin position="555"/>
        <end position="577"/>
    </location>
</feature>
<accession>A0A1Y1IGE5</accession>
<feature type="region of interest" description="Disordered" evidence="1">
    <location>
        <begin position="233"/>
        <end position="258"/>
    </location>
</feature>
<dbReference type="Proteomes" id="UP000054558">
    <property type="component" value="Unassembled WGS sequence"/>
</dbReference>
<dbReference type="PANTHER" id="PTHR35766:SF1">
    <property type="entry name" value="OS08G0543600 PROTEIN"/>
    <property type="match status" value="1"/>
</dbReference>
<feature type="compositionally biased region" description="Low complexity" evidence="1">
    <location>
        <begin position="458"/>
        <end position="471"/>
    </location>
</feature>
<dbReference type="Pfam" id="PF24851">
    <property type="entry name" value="DUF7725"/>
    <property type="match status" value="1"/>
</dbReference>
<feature type="region of interest" description="Disordered" evidence="1">
    <location>
        <begin position="687"/>
        <end position="930"/>
    </location>
</feature>